<accession>A0A645GZN8</accession>
<evidence type="ECO:0000313" key="1">
    <source>
        <dbReference type="EMBL" id="MPN32271.1"/>
    </source>
</evidence>
<dbReference type="EMBL" id="VSSQ01084188">
    <property type="protein sequence ID" value="MPN32271.1"/>
    <property type="molecule type" value="Genomic_DNA"/>
</dbReference>
<comment type="caution">
    <text evidence="1">The sequence shown here is derived from an EMBL/GenBank/DDBJ whole genome shotgun (WGS) entry which is preliminary data.</text>
</comment>
<sequence length="82" mass="9566">MNDILEIKCKRDELLQKAMESYSFMQVFYGDIEGDEDEKLLKKKLVLLNKAIEDFQSDVCGCGQGIRIQSMKSLIKEIQRYI</sequence>
<protein>
    <submittedName>
        <fullName evidence="1">Uncharacterized protein</fullName>
    </submittedName>
</protein>
<organism evidence="1">
    <name type="scientific">bioreactor metagenome</name>
    <dbReference type="NCBI Taxonomy" id="1076179"/>
    <lineage>
        <taxon>unclassified sequences</taxon>
        <taxon>metagenomes</taxon>
        <taxon>ecological metagenomes</taxon>
    </lineage>
</organism>
<gene>
    <name evidence="1" type="ORF">SDC9_179749</name>
</gene>
<dbReference type="AlphaFoldDB" id="A0A645GZN8"/>
<reference evidence="1" key="1">
    <citation type="submission" date="2019-08" db="EMBL/GenBank/DDBJ databases">
        <authorList>
            <person name="Kucharzyk K."/>
            <person name="Murdoch R.W."/>
            <person name="Higgins S."/>
            <person name="Loffler F."/>
        </authorList>
    </citation>
    <scope>NUCLEOTIDE SEQUENCE</scope>
</reference>
<name>A0A645GZN8_9ZZZZ</name>
<proteinExistence type="predicted"/>